<accession>A0A4Y8PBG9</accession>
<comment type="caution">
    <text evidence="1">The sequence shown here is derived from an EMBL/GenBank/DDBJ whole genome shotgun (WGS) entry which is preliminary data.</text>
</comment>
<protein>
    <submittedName>
        <fullName evidence="1">Uncharacterized protein</fullName>
    </submittedName>
</protein>
<reference evidence="1 2" key="1">
    <citation type="submission" date="2016-05" db="EMBL/GenBank/DDBJ databases">
        <title>Diversity and Homogeneity among Thermoacidophilic Verrucomicrobia Methanotrophs Linked with Geographical Origin.</title>
        <authorList>
            <person name="Erikstad H.-A."/>
            <person name="Smestad N.B."/>
            <person name="Ceballos R.M."/>
            <person name="Birkeland N.-K."/>
        </authorList>
    </citation>
    <scope>NUCLEOTIDE SEQUENCE [LARGE SCALE GENOMIC DNA]</scope>
    <source>
        <strain evidence="1 2">Phi</strain>
    </source>
</reference>
<dbReference type="OrthoDB" id="197081at2"/>
<evidence type="ECO:0000313" key="2">
    <source>
        <dbReference type="Proteomes" id="UP000297713"/>
    </source>
</evidence>
<sequence>MQKRLLVFSFAFCYFFLLLLFNGHSQSVGQEVCQFLATHYESLDITLGLPKSGKKEDEHYLLIKDKDNTFYLFSLQGNKFSLKAVAKDYAFLAAHKALKLFTDIHSRDEYARKASKFLGVDENIFVLEDSVE</sequence>
<gene>
    <name evidence="1" type="ORF">A7Q10_01705</name>
</gene>
<name>A0A4Y8PBG9_9BACT</name>
<evidence type="ECO:0000313" key="1">
    <source>
        <dbReference type="EMBL" id="TFE66994.1"/>
    </source>
</evidence>
<dbReference type="RefSeq" id="WP_134440697.1">
    <property type="nucleotide sequence ID" value="NZ_CP065957.1"/>
</dbReference>
<dbReference type="Proteomes" id="UP000297713">
    <property type="component" value="Unassembled WGS sequence"/>
</dbReference>
<organism evidence="1 2">
    <name type="scientific">Methylacidiphilum caldifontis</name>
    <dbReference type="NCBI Taxonomy" id="2795386"/>
    <lineage>
        <taxon>Bacteria</taxon>
        <taxon>Pseudomonadati</taxon>
        <taxon>Verrucomicrobiota</taxon>
        <taxon>Methylacidiphilae</taxon>
        <taxon>Methylacidiphilales</taxon>
        <taxon>Methylacidiphilaceae</taxon>
        <taxon>Methylacidiphilum (ex Ratnadevi et al. 2023)</taxon>
    </lineage>
</organism>
<proteinExistence type="predicted"/>
<dbReference type="AlphaFoldDB" id="A0A4Y8PBG9"/>
<keyword evidence="2" id="KW-1185">Reference proteome</keyword>
<dbReference type="EMBL" id="LXQC01000165">
    <property type="protein sequence ID" value="TFE66994.1"/>
    <property type="molecule type" value="Genomic_DNA"/>
</dbReference>